<dbReference type="KEGG" id="tasa:A1Q1_00599"/>
<evidence type="ECO:0000256" key="5">
    <source>
        <dbReference type="ARBA" id="ARBA00023136"/>
    </source>
</evidence>
<dbReference type="PANTHER" id="PTHR12383:SF16">
    <property type="entry name" value="MITOCHONDRIAL INNER MEMBRANE PROTEASE SUBUNIT 1"/>
    <property type="match status" value="1"/>
</dbReference>
<evidence type="ECO:0000256" key="3">
    <source>
        <dbReference type="ARBA" id="ARBA00022801"/>
    </source>
</evidence>
<evidence type="ECO:0000313" key="10">
    <source>
        <dbReference type="Proteomes" id="UP000002748"/>
    </source>
</evidence>
<evidence type="ECO:0000313" key="9">
    <source>
        <dbReference type="EMBL" id="EJT50132.1"/>
    </source>
</evidence>
<keyword evidence="5" id="KW-0472">Membrane</keyword>
<dbReference type="InterPro" id="IPR019533">
    <property type="entry name" value="Peptidase_S26"/>
</dbReference>
<dbReference type="GO" id="GO:0004252">
    <property type="term" value="F:serine-type endopeptidase activity"/>
    <property type="evidence" value="ECO:0007669"/>
    <property type="project" value="InterPro"/>
</dbReference>
<dbReference type="InterPro" id="IPR052064">
    <property type="entry name" value="Mito_IMP1_subunit"/>
</dbReference>
<accession>J6F4F4</accession>
<dbReference type="OrthoDB" id="308440at2759"/>
<dbReference type="InterPro" id="IPR019758">
    <property type="entry name" value="Pept_S26A_signal_pept_1_CS"/>
</dbReference>
<dbReference type="InterPro" id="IPR036286">
    <property type="entry name" value="LexA/Signal_pep-like_sf"/>
</dbReference>
<gene>
    <name evidence="9" type="ORF">A1Q1_00599</name>
</gene>
<dbReference type="NCBIfam" id="TIGR02227">
    <property type="entry name" value="sigpep_I_bact"/>
    <property type="match status" value="1"/>
</dbReference>
<reference evidence="9 10" key="1">
    <citation type="journal article" date="2012" name="Eukaryot. Cell">
        <title>Draft genome sequence of CBS 2479, the standard type strain of Trichosporon asahii.</title>
        <authorList>
            <person name="Yang R.Y."/>
            <person name="Li H.T."/>
            <person name="Zhu H."/>
            <person name="Zhou G.P."/>
            <person name="Wang M."/>
            <person name="Wang L."/>
        </authorList>
    </citation>
    <scope>NUCLEOTIDE SEQUENCE [LARGE SCALE GENOMIC DNA]</scope>
    <source>
        <strain evidence="10">ATCC 90039 / CBS 2479 / JCM 2466 / KCTC 7840 / NCYC 2677 / UAMH 7654</strain>
    </source>
</reference>
<dbReference type="AlphaFoldDB" id="J6F4F4"/>
<protein>
    <recommendedName>
        <fullName evidence="7">Mitochondrial inner membrane protease subunit</fullName>
        <ecNumber evidence="7">3.4.21.-</ecNumber>
    </recommendedName>
</protein>
<dbReference type="EMBL" id="ALBS01000126">
    <property type="protein sequence ID" value="EJT50132.1"/>
    <property type="molecule type" value="Genomic_DNA"/>
</dbReference>
<keyword evidence="4 7" id="KW-0496">Mitochondrion</keyword>
<evidence type="ECO:0000256" key="1">
    <source>
        <dbReference type="ARBA" id="ARBA00004273"/>
    </source>
</evidence>
<dbReference type="PRINTS" id="PR00727">
    <property type="entry name" value="LEADERPTASE"/>
</dbReference>
<proteinExistence type="inferred from homology"/>
<dbReference type="PANTHER" id="PTHR12383">
    <property type="entry name" value="PROTEASE FAMILY S26 MITOCHONDRIAL INNER MEMBRANE PROTEASE-RELATED"/>
    <property type="match status" value="1"/>
</dbReference>
<feature type="domain" description="Peptidase S26" evidence="8">
    <location>
        <begin position="1"/>
        <end position="64"/>
    </location>
</feature>
<organism evidence="9 10">
    <name type="scientific">Trichosporon asahii var. asahii (strain ATCC 90039 / CBS 2479 / JCM 2466 / KCTC 7840 / NBRC 103889/ NCYC 2677 / UAMH 7654)</name>
    <name type="common">Yeast</name>
    <dbReference type="NCBI Taxonomy" id="1186058"/>
    <lineage>
        <taxon>Eukaryota</taxon>
        <taxon>Fungi</taxon>
        <taxon>Dikarya</taxon>
        <taxon>Basidiomycota</taxon>
        <taxon>Agaricomycotina</taxon>
        <taxon>Tremellomycetes</taxon>
        <taxon>Trichosporonales</taxon>
        <taxon>Trichosporonaceae</taxon>
        <taxon>Trichosporon</taxon>
    </lineage>
</organism>
<evidence type="ECO:0000256" key="7">
    <source>
        <dbReference type="RuleBase" id="RU362041"/>
    </source>
</evidence>
<keyword evidence="2 7" id="KW-0999">Mitochondrion inner membrane</keyword>
<dbReference type="HOGENOM" id="CLU_028723_4_4_1"/>
<dbReference type="Proteomes" id="UP000002748">
    <property type="component" value="Unassembled WGS sequence"/>
</dbReference>
<comment type="caution">
    <text evidence="9">The sequence shown here is derived from an EMBL/GenBank/DDBJ whole genome shotgun (WGS) entry which is preliminary data.</text>
</comment>
<evidence type="ECO:0000256" key="6">
    <source>
        <dbReference type="ARBA" id="ARBA00038445"/>
    </source>
</evidence>
<dbReference type="GO" id="GO:0042720">
    <property type="term" value="C:mitochondrial inner membrane peptidase complex"/>
    <property type="evidence" value="ECO:0007669"/>
    <property type="project" value="TreeGrafter"/>
</dbReference>
<dbReference type="VEuPathDB" id="FungiDB:A1Q1_00599"/>
<evidence type="ECO:0000259" key="8">
    <source>
        <dbReference type="Pfam" id="PF10502"/>
    </source>
</evidence>
<dbReference type="Pfam" id="PF10502">
    <property type="entry name" value="Peptidase_S26"/>
    <property type="match status" value="2"/>
</dbReference>
<dbReference type="GeneID" id="25984113"/>
<dbReference type="RefSeq" id="XP_014181389.1">
    <property type="nucleotide sequence ID" value="XM_014325914.1"/>
</dbReference>
<evidence type="ECO:0000256" key="2">
    <source>
        <dbReference type="ARBA" id="ARBA00022792"/>
    </source>
</evidence>
<dbReference type="GO" id="GO:0006465">
    <property type="term" value="P:signal peptide processing"/>
    <property type="evidence" value="ECO:0007669"/>
    <property type="project" value="InterPro"/>
</dbReference>
<dbReference type="Gene3D" id="2.10.109.10">
    <property type="entry name" value="Umud Fragment, subunit A"/>
    <property type="match status" value="1"/>
</dbReference>
<name>J6F4F4_TRIAS</name>
<dbReference type="EC" id="3.4.21.-" evidence="7"/>
<evidence type="ECO:0000256" key="4">
    <source>
        <dbReference type="ARBA" id="ARBA00023128"/>
    </source>
</evidence>
<sequence length="177" mass="19195">MLPTLPADGSILVVSALAYWRPKWMGGNRRPERGDLVTFPSPSNPEYAVCKRVVGLPGDIVEVEPRRSDDDPGWLAGHVVERRGQGVFIKGHVWVAGDNMSNSIDSRHYGPVPIAMIRGKATYDVSVGGSDAAGVQPRTCTKATGPPYPRLLYILTSSRSLNVEVLSLSAEAAQWQQ</sequence>
<dbReference type="InterPro" id="IPR019757">
    <property type="entry name" value="Pept_S26A_signal_pept_1_Lys-AS"/>
</dbReference>
<comment type="similarity">
    <text evidence="6">Belongs to the peptidase S26 family. IMP1 subfamily.</text>
</comment>
<dbReference type="GO" id="GO:0006627">
    <property type="term" value="P:protein processing involved in protein targeting to mitochondrion"/>
    <property type="evidence" value="ECO:0007669"/>
    <property type="project" value="TreeGrafter"/>
</dbReference>
<keyword evidence="3 7" id="KW-0378">Hydrolase</keyword>
<keyword evidence="7" id="KW-0645">Protease</keyword>
<dbReference type="PROSITE" id="PS00761">
    <property type="entry name" value="SPASE_I_3"/>
    <property type="match status" value="1"/>
</dbReference>
<comment type="subcellular location">
    <subcellularLocation>
        <location evidence="1 7">Mitochondrion inner membrane</location>
    </subcellularLocation>
</comment>
<feature type="domain" description="Peptidase S26" evidence="8">
    <location>
        <begin position="89"/>
        <end position="122"/>
    </location>
</feature>
<dbReference type="PROSITE" id="PS00760">
    <property type="entry name" value="SPASE_I_2"/>
    <property type="match status" value="1"/>
</dbReference>
<dbReference type="SUPFAM" id="SSF51306">
    <property type="entry name" value="LexA/Signal peptidase"/>
    <property type="match status" value="1"/>
</dbReference>
<dbReference type="InterPro" id="IPR000223">
    <property type="entry name" value="Pept_S26A_signal_pept_1"/>
</dbReference>
<dbReference type="CDD" id="cd06530">
    <property type="entry name" value="S26_SPase_I"/>
    <property type="match status" value="1"/>
</dbReference>